<dbReference type="AlphaFoldDB" id="G2YP06"/>
<dbReference type="InParanoid" id="G2YP06"/>
<gene>
    <name evidence="2" type="ORF">BofuT4_uP123730.1</name>
</gene>
<feature type="region of interest" description="Disordered" evidence="1">
    <location>
        <begin position="1"/>
        <end position="28"/>
    </location>
</feature>
<evidence type="ECO:0000256" key="1">
    <source>
        <dbReference type="SAM" id="MobiDB-lite"/>
    </source>
</evidence>
<evidence type="ECO:0000313" key="3">
    <source>
        <dbReference type="Proteomes" id="UP000008177"/>
    </source>
</evidence>
<dbReference type="EMBL" id="FQ790346">
    <property type="protein sequence ID" value="CCD53354.1"/>
    <property type="molecule type" value="Genomic_DNA"/>
</dbReference>
<protein>
    <submittedName>
        <fullName evidence="2">Uncharacterized protein</fullName>
    </submittedName>
</protein>
<dbReference type="Proteomes" id="UP000008177">
    <property type="component" value="Unplaced contigs"/>
</dbReference>
<reference evidence="3" key="1">
    <citation type="journal article" date="2011" name="PLoS Genet.">
        <title>Genomic analysis of the necrotrophic fungal pathogens Sclerotinia sclerotiorum and Botrytis cinerea.</title>
        <authorList>
            <person name="Amselem J."/>
            <person name="Cuomo C.A."/>
            <person name="van Kan J.A."/>
            <person name="Viaud M."/>
            <person name="Benito E.P."/>
            <person name="Couloux A."/>
            <person name="Coutinho P.M."/>
            <person name="de Vries R.P."/>
            <person name="Dyer P.S."/>
            <person name="Fillinger S."/>
            <person name="Fournier E."/>
            <person name="Gout L."/>
            <person name="Hahn M."/>
            <person name="Kohn L."/>
            <person name="Lapalu N."/>
            <person name="Plummer K.M."/>
            <person name="Pradier J.M."/>
            <person name="Quevillon E."/>
            <person name="Sharon A."/>
            <person name="Simon A."/>
            <person name="ten Have A."/>
            <person name="Tudzynski B."/>
            <person name="Tudzynski P."/>
            <person name="Wincker P."/>
            <person name="Andrew M."/>
            <person name="Anthouard V."/>
            <person name="Beever R.E."/>
            <person name="Beffa R."/>
            <person name="Benoit I."/>
            <person name="Bouzid O."/>
            <person name="Brault B."/>
            <person name="Chen Z."/>
            <person name="Choquer M."/>
            <person name="Collemare J."/>
            <person name="Cotton P."/>
            <person name="Danchin E.G."/>
            <person name="Da Silva C."/>
            <person name="Gautier A."/>
            <person name="Giraud C."/>
            <person name="Giraud T."/>
            <person name="Gonzalez C."/>
            <person name="Grossetete S."/>
            <person name="Guldener U."/>
            <person name="Henrissat B."/>
            <person name="Howlett B.J."/>
            <person name="Kodira C."/>
            <person name="Kretschmer M."/>
            <person name="Lappartient A."/>
            <person name="Leroch M."/>
            <person name="Levis C."/>
            <person name="Mauceli E."/>
            <person name="Neuveglise C."/>
            <person name="Oeser B."/>
            <person name="Pearson M."/>
            <person name="Poulain J."/>
            <person name="Poussereau N."/>
            <person name="Quesneville H."/>
            <person name="Rascle C."/>
            <person name="Schumacher J."/>
            <person name="Segurens B."/>
            <person name="Sexton A."/>
            <person name="Silva E."/>
            <person name="Sirven C."/>
            <person name="Soanes D.M."/>
            <person name="Talbot N.J."/>
            <person name="Templeton M."/>
            <person name="Yandava C."/>
            <person name="Yarden O."/>
            <person name="Zeng Q."/>
            <person name="Rollins J.A."/>
            <person name="Lebrun M.H."/>
            <person name="Dickman M."/>
        </authorList>
    </citation>
    <scope>NUCLEOTIDE SEQUENCE [LARGE SCALE GENOMIC DNA]</scope>
    <source>
        <strain evidence="3">T4</strain>
    </source>
</reference>
<sequence length="49" mass="5544">MAENPHPLKPSKQVPNLFSTQPNPTNKRTNCEDFFLMFPPTTSVSSHVM</sequence>
<organism evidence="2 3">
    <name type="scientific">Botryotinia fuckeliana (strain T4)</name>
    <name type="common">Noble rot fungus</name>
    <name type="synonym">Botrytis cinerea</name>
    <dbReference type="NCBI Taxonomy" id="999810"/>
    <lineage>
        <taxon>Eukaryota</taxon>
        <taxon>Fungi</taxon>
        <taxon>Dikarya</taxon>
        <taxon>Ascomycota</taxon>
        <taxon>Pezizomycotina</taxon>
        <taxon>Leotiomycetes</taxon>
        <taxon>Helotiales</taxon>
        <taxon>Sclerotiniaceae</taxon>
        <taxon>Botrytis</taxon>
    </lineage>
</organism>
<evidence type="ECO:0000313" key="2">
    <source>
        <dbReference type="EMBL" id="CCD53354.1"/>
    </source>
</evidence>
<accession>G2YP06</accession>
<dbReference type="HOGENOM" id="CLU_3142915_0_0_1"/>
<proteinExistence type="predicted"/>
<name>G2YP06_BOTF4</name>
<feature type="compositionally biased region" description="Polar residues" evidence="1">
    <location>
        <begin position="13"/>
        <end position="28"/>
    </location>
</feature>